<proteinExistence type="predicted"/>
<dbReference type="Gene3D" id="6.10.250.660">
    <property type="match status" value="1"/>
</dbReference>
<dbReference type="EMBL" id="LT607750">
    <property type="protein sequence ID" value="SCG72842.1"/>
    <property type="molecule type" value="Genomic_DNA"/>
</dbReference>
<dbReference type="InterPro" id="IPR019933">
    <property type="entry name" value="DivIVA_domain"/>
</dbReference>
<gene>
    <name evidence="1" type="ORF">GA0070609_4765</name>
</gene>
<reference evidence="1 2" key="1">
    <citation type="submission" date="2016-06" db="EMBL/GenBank/DDBJ databases">
        <authorList>
            <person name="Kjaerup R.B."/>
            <person name="Dalgaard T.S."/>
            <person name="Juul-Madsen H.R."/>
        </authorList>
    </citation>
    <scope>NUCLEOTIDE SEQUENCE [LARGE SCALE GENOMIC DNA]</scope>
    <source>
        <strain evidence="1 2">DSM 43904</strain>
    </source>
</reference>
<keyword evidence="2" id="KW-1185">Reference proteome</keyword>
<accession>A0A1C5JQJ2</accession>
<name>A0A1C5JQJ2_9ACTN</name>
<organism evidence="1 2">
    <name type="scientific">Micromonospora echinaurantiaca</name>
    <dbReference type="NCBI Taxonomy" id="47857"/>
    <lineage>
        <taxon>Bacteria</taxon>
        <taxon>Bacillati</taxon>
        <taxon>Actinomycetota</taxon>
        <taxon>Actinomycetes</taxon>
        <taxon>Micromonosporales</taxon>
        <taxon>Micromonosporaceae</taxon>
        <taxon>Micromonospora</taxon>
    </lineage>
</organism>
<evidence type="ECO:0000313" key="1">
    <source>
        <dbReference type="EMBL" id="SCG72842.1"/>
    </source>
</evidence>
<sequence length="73" mass="8324">MAVYRSRDALAGPLGLDRLAALALPFTRVGRRGYRPAGVDALLHRLAHELRERIRERDRALVENQRIKDALHI</sequence>
<protein>
    <submittedName>
        <fullName evidence="1">DivIVA domain-containing protein</fullName>
    </submittedName>
</protein>
<dbReference type="RefSeq" id="WP_088995780.1">
    <property type="nucleotide sequence ID" value="NZ_LT607750.1"/>
</dbReference>
<dbReference type="AlphaFoldDB" id="A0A1C5JQJ2"/>
<dbReference type="Proteomes" id="UP000198217">
    <property type="component" value="Chromosome I"/>
</dbReference>
<dbReference type="NCBIfam" id="TIGR03544">
    <property type="entry name" value="DivI1A_domain"/>
    <property type="match status" value="1"/>
</dbReference>
<evidence type="ECO:0000313" key="2">
    <source>
        <dbReference type="Proteomes" id="UP000198217"/>
    </source>
</evidence>